<dbReference type="KEGG" id="sus:Acid_6411"/>
<gene>
    <name evidence="2" type="ordered locus">Acid_6411</name>
</gene>
<keyword evidence="1" id="KW-1277">Toxin-antitoxin system</keyword>
<proteinExistence type="predicted"/>
<dbReference type="Gene3D" id="3.30.2310.20">
    <property type="entry name" value="RelE-like"/>
    <property type="match status" value="1"/>
</dbReference>
<evidence type="ECO:0000313" key="2">
    <source>
        <dbReference type="EMBL" id="ABJ87336.1"/>
    </source>
</evidence>
<dbReference type="AlphaFoldDB" id="Q01SN4"/>
<dbReference type="eggNOG" id="COG3668">
    <property type="taxonomic scope" value="Bacteria"/>
</dbReference>
<dbReference type="STRING" id="234267.Acid_6411"/>
<organism evidence="2">
    <name type="scientific">Solibacter usitatus (strain Ellin6076)</name>
    <dbReference type="NCBI Taxonomy" id="234267"/>
    <lineage>
        <taxon>Bacteria</taxon>
        <taxon>Pseudomonadati</taxon>
        <taxon>Acidobacteriota</taxon>
        <taxon>Terriglobia</taxon>
        <taxon>Bryobacterales</taxon>
        <taxon>Solibacteraceae</taxon>
        <taxon>Candidatus Solibacter</taxon>
    </lineage>
</organism>
<reference evidence="2" key="1">
    <citation type="submission" date="2006-10" db="EMBL/GenBank/DDBJ databases">
        <title>Complete sequence of Solibacter usitatus Ellin6076.</title>
        <authorList>
            <consortium name="US DOE Joint Genome Institute"/>
            <person name="Copeland A."/>
            <person name="Lucas S."/>
            <person name="Lapidus A."/>
            <person name="Barry K."/>
            <person name="Detter J.C."/>
            <person name="Glavina del Rio T."/>
            <person name="Hammon N."/>
            <person name="Israni S."/>
            <person name="Dalin E."/>
            <person name="Tice H."/>
            <person name="Pitluck S."/>
            <person name="Thompson L.S."/>
            <person name="Brettin T."/>
            <person name="Bruce D."/>
            <person name="Han C."/>
            <person name="Tapia R."/>
            <person name="Gilna P."/>
            <person name="Schmutz J."/>
            <person name="Larimer F."/>
            <person name="Land M."/>
            <person name="Hauser L."/>
            <person name="Kyrpides N."/>
            <person name="Mikhailova N."/>
            <person name="Janssen P.H."/>
            <person name="Kuske C.R."/>
            <person name="Richardson P."/>
        </authorList>
    </citation>
    <scope>NUCLEOTIDE SEQUENCE</scope>
    <source>
        <strain evidence="2">Ellin6076</strain>
    </source>
</reference>
<dbReference type="OrthoDB" id="9809155at2"/>
<sequence length="98" mass="11583">MQRSVRFHPAALRDADEAAAWYAERSVRAAARFLDELDRLIDLISDSPNRFPPFDADLRRAVFRRFPFYIVFRADELNVVVLAVAHGKRRPRFWHNRT</sequence>
<accession>Q01SN4</accession>
<name>Q01SN4_SOLUE</name>
<evidence type="ECO:0000256" key="1">
    <source>
        <dbReference type="ARBA" id="ARBA00022649"/>
    </source>
</evidence>
<dbReference type="InParanoid" id="Q01SN4"/>
<dbReference type="InterPro" id="IPR007712">
    <property type="entry name" value="RelE/ParE_toxin"/>
</dbReference>
<protein>
    <submittedName>
        <fullName evidence="2">Plasmid stabilization system</fullName>
    </submittedName>
</protein>
<dbReference type="HOGENOM" id="CLU_147162_7_0_0"/>
<dbReference type="EMBL" id="CP000473">
    <property type="protein sequence ID" value="ABJ87336.1"/>
    <property type="molecule type" value="Genomic_DNA"/>
</dbReference>
<dbReference type="InterPro" id="IPR035093">
    <property type="entry name" value="RelE/ParE_toxin_dom_sf"/>
</dbReference>
<dbReference type="Pfam" id="PF05016">
    <property type="entry name" value="ParE_toxin"/>
    <property type="match status" value="1"/>
</dbReference>